<evidence type="ECO:0000256" key="2">
    <source>
        <dbReference type="SAM" id="Phobius"/>
    </source>
</evidence>
<dbReference type="KEGG" id="aym:YM304_04400"/>
<feature type="domain" description="Peptidoglycan binding-like" evidence="3">
    <location>
        <begin position="152"/>
        <end position="201"/>
    </location>
</feature>
<dbReference type="OrthoDB" id="7180791at2"/>
<proteinExistence type="predicted"/>
<feature type="region of interest" description="Disordered" evidence="1">
    <location>
        <begin position="110"/>
        <end position="130"/>
    </location>
</feature>
<evidence type="ECO:0000313" key="4">
    <source>
        <dbReference type="EMBL" id="BAN00754.1"/>
    </source>
</evidence>
<dbReference type="SUPFAM" id="SSF47090">
    <property type="entry name" value="PGBD-like"/>
    <property type="match status" value="1"/>
</dbReference>
<dbReference type="AlphaFoldDB" id="A0A6C7DVL6"/>
<reference evidence="4 5" key="1">
    <citation type="journal article" date="2013" name="Int. J. Syst. Evol. Microbiol.">
        <title>Ilumatobacter nonamiense sp. nov. and Ilumatobacter coccineum sp. nov., isolated from seashore sand.</title>
        <authorList>
            <person name="Matsumoto A."/>
            <person name="Kasai H."/>
            <person name="Matsuo Y."/>
            <person name="Shizuri Y."/>
            <person name="Ichikawa N."/>
            <person name="Fujita N."/>
            <person name="Omura S."/>
            <person name="Takahashi Y."/>
        </authorList>
    </citation>
    <scope>NUCLEOTIDE SEQUENCE [LARGE SCALE GENOMIC DNA]</scope>
    <source>
        <strain evidence="5">NBRC 103263 / KCTC 29153 / YM16-304</strain>
    </source>
</reference>
<dbReference type="RefSeq" id="WP_015440002.1">
    <property type="nucleotide sequence ID" value="NC_020520.1"/>
</dbReference>
<evidence type="ECO:0000259" key="3">
    <source>
        <dbReference type="Pfam" id="PF01471"/>
    </source>
</evidence>
<evidence type="ECO:0000256" key="1">
    <source>
        <dbReference type="SAM" id="MobiDB-lite"/>
    </source>
</evidence>
<feature type="compositionally biased region" description="Low complexity" evidence="1">
    <location>
        <begin position="111"/>
        <end position="124"/>
    </location>
</feature>
<dbReference type="Pfam" id="PF01471">
    <property type="entry name" value="PG_binding_1"/>
    <property type="match status" value="1"/>
</dbReference>
<accession>A0A6C7DVL6</accession>
<dbReference type="InterPro" id="IPR036365">
    <property type="entry name" value="PGBD-like_sf"/>
</dbReference>
<keyword evidence="2" id="KW-1133">Transmembrane helix</keyword>
<keyword evidence="2" id="KW-0812">Transmembrane</keyword>
<dbReference type="InterPro" id="IPR002477">
    <property type="entry name" value="Peptidoglycan-bd-like"/>
</dbReference>
<gene>
    <name evidence="4" type="ORF">YM304_04400</name>
</gene>
<keyword evidence="5" id="KW-1185">Reference proteome</keyword>
<protein>
    <recommendedName>
        <fullName evidence="3">Peptidoglycan binding-like domain-containing protein</fullName>
    </recommendedName>
</protein>
<organism evidence="4 5">
    <name type="scientific">Ilumatobacter coccineus (strain NBRC 103263 / KCTC 29153 / YM16-304)</name>
    <dbReference type="NCBI Taxonomy" id="1313172"/>
    <lineage>
        <taxon>Bacteria</taxon>
        <taxon>Bacillati</taxon>
        <taxon>Actinomycetota</taxon>
        <taxon>Acidimicrobiia</taxon>
        <taxon>Acidimicrobiales</taxon>
        <taxon>Ilumatobacteraceae</taxon>
        <taxon>Ilumatobacter</taxon>
    </lineage>
</organism>
<name>A0A6C7DVL6_ILUCY</name>
<evidence type="ECO:0000313" key="5">
    <source>
        <dbReference type="Proteomes" id="UP000011863"/>
    </source>
</evidence>
<dbReference type="InterPro" id="IPR036366">
    <property type="entry name" value="PGBDSf"/>
</dbReference>
<dbReference type="Gene3D" id="1.10.101.10">
    <property type="entry name" value="PGBD-like superfamily/PGBD"/>
    <property type="match status" value="1"/>
</dbReference>
<sequence>MNDFTTTSNQNHLADNTGRNIAIGATTAAFVALIGIGSAVALGGSSSAASADVTPAVEAPAVAAPVDAASPVVAEAPASDSSASEVVVIDPIVTLEAAPVEIDPALVDTTAPPAAEAPAPAAAPTQVDSGPCPTYNATNNLPLQLCDKGDWVSDLQRLLTPFADVSTDGYFGPQTLEAVKYMQGVWGFEQNGLVTQELLDVIAKIDPSCNADGSMCDAADWHGDGADNAYDPVLDVNGDGWVSDYERDFPFDAYCDHVLTVANSSAGQIEFSVQDIDDCISWFSHFDD</sequence>
<dbReference type="Proteomes" id="UP000011863">
    <property type="component" value="Chromosome"/>
</dbReference>
<feature type="transmembrane region" description="Helical" evidence="2">
    <location>
        <begin position="21"/>
        <end position="42"/>
    </location>
</feature>
<dbReference type="EMBL" id="AP012057">
    <property type="protein sequence ID" value="BAN00754.1"/>
    <property type="molecule type" value="Genomic_DNA"/>
</dbReference>
<keyword evidence="2" id="KW-0472">Membrane</keyword>